<dbReference type="InterPro" id="IPR038826">
    <property type="entry name" value="CCDC178"/>
</dbReference>
<dbReference type="PANTHER" id="PTHR35088:SF1">
    <property type="entry name" value="COILED-COIL DOMAIN-CONTAINING PROTEIN 178"/>
    <property type="match status" value="1"/>
</dbReference>
<evidence type="ECO:0000313" key="2">
    <source>
        <dbReference type="Proteomes" id="UP000028990"/>
    </source>
</evidence>
<evidence type="ECO:0000313" key="1">
    <source>
        <dbReference type="EMBL" id="KFO25888.1"/>
    </source>
</evidence>
<gene>
    <name evidence="1" type="ORF">H920_12712</name>
</gene>
<reference evidence="1 2" key="1">
    <citation type="submission" date="2013-11" db="EMBL/GenBank/DDBJ databases">
        <title>The Damaraland mole rat (Fukomys damarensis) genome and evolution of African mole rats.</title>
        <authorList>
            <person name="Gladyshev V.N."/>
            <person name="Fang X."/>
        </authorList>
    </citation>
    <scope>NUCLEOTIDE SEQUENCE [LARGE SCALE GENOMIC DNA]</scope>
    <source>
        <tissue evidence="1">Liver</tissue>
    </source>
</reference>
<dbReference type="eggNOG" id="ENOG502R7DC">
    <property type="taxonomic scope" value="Eukaryota"/>
</dbReference>
<keyword evidence="2" id="KW-1185">Reference proteome</keyword>
<name>A0A091D5W8_FUKDA</name>
<organism evidence="1 2">
    <name type="scientific">Fukomys damarensis</name>
    <name type="common">Damaraland mole rat</name>
    <name type="synonym">Cryptomys damarensis</name>
    <dbReference type="NCBI Taxonomy" id="885580"/>
    <lineage>
        <taxon>Eukaryota</taxon>
        <taxon>Metazoa</taxon>
        <taxon>Chordata</taxon>
        <taxon>Craniata</taxon>
        <taxon>Vertebrata</taxon>
        <taxon>Euteleostomi</taxon>
        <taxon>Mammalia</taxon>
        <taxon>Eutheria</taxon>
        <taxon>Euarchontoglires</taxon>
        <taxon>Glires</taxon>
        <taxon>Rodentia</taxon>
        <taxon>Hystricomorpha</taxon>
        <taxon>Bathyergidae</taxon>
        <taxon>Fukomys</taxon>
    </lineage>
</organism>
<accession>A0A091D5W8</accession>
<protein>
    <submittedName>
        <fullName evidence="1">Uncharacterized protein</fullName>
    </submittedName>
</protein>
<dbReference type="AlphaFoldDB" id="A0A091D5W8"/>
<dbReference type="Proteomes" id="UP000028990">
    <property type="component" value="Unassembled WGS sequence"/>
</dbReference>
<dbReference type="EMBL" id="KN123322">
    <property type="protein sequence ID" value="KFO25888.1"/>
    <property type="molecule type" value="Genomic_DNA"/>
</dbReference>
<sequence length="208" mass="23571">MPDLNEALSTKEGMDEELLDNLLEENLRLAQEYQKMQTIFLIEKDNFFNAYAKQLSLDASVRDQKQVPPSNDKQSDLLEMQHYVKINKILFPALSAAKKSTQAVAGALPTGGPLQPDEAGQVPDRLSGDYSENISCAAGSKVNLRARMVYLERSQCEKKKCASGSLFVLKEHAEPLPFQNSWAKDFTYNCERQPMYYVRRKDDSQLLK</sequence>
<dbReference type="PANTHER" id="PTHR35088">
    <property type="entry name" value="COILED-COIL DOMAIN-CONTAINING PROTEIN 178"/>
    <property type="match status" value="1"/>
</dbReference>
<proteinExistence type="predicted"/>